<feature type="transmembrane region" description="Helical" evidence="2">
    <location>
        <begin position="7"/>
        <end position="26"/>
    </location>
</feature>
<evidence type="ECO:0000256" key="1">
    <source>
        <dbReference type="SAM" id="MobiDB-lite"/>
    </source>
</evidence>
<feature type="transmembrane region" description="Helical" evidence="2">
    <location>
        <begin position="108"/>
        <end position="127"/>
    </location>
</feature>
<name>A0A7T0DX28_9ENTR</name>
<accession>A0A7T0DX28</accession>
<evidence type="ECO:0000256" key="2">
    <source>
        <dbReference type="SAM" id="Phobius"/>
    </source>
</evidence>
<keyword evidence="2" id="KW-1133">Transmembrane helix</keyword>
<gene>
    <name evidence="3" type="ORF">IDM36_02860</name>
</gene>
<feature type="region of interest" description="Disordered" evidence="1">
    <location>
        <begin position="256"/>
        <end position="275"/>
    </location>
</feature>
<dbReference type="EMBL" id="CP061801">
    <property type="protein sequence ID" value="QPK01101.1"/>
    <property type="molecule type" value="Genomic_DNA"/>
</dbReference>
<evidence type="ECO:0000313" key="3">
    <source>
        <dbReference type="EMBL" id="QPK01101.1"/>
    </source>
</evidence>
<feature type="transmembrane region" description="Helical" evidence="2">
    <location>
        <begin position="32"/>
        <end position="53"/>
    </location>
</feature>
<protein>
    <submittedName>
        <fullName evidence="3">Uncharacterized protein</fullName>
    </submittedName>
</protein>
<reference evidence="3" key="1">
    <citation type="submission" date="2020-09" db="EMBL/GenBank/DDBJ databases">
        <title>First Report of a novel Colistin-Resistant species of Enterobacter cloacae complex Producing MCR-5 isolated from hospital sewage water.</title>
        <authorList>
            <person name="Zhou K."/>
        </authorList>
    </citation>
    <scope>NUCLEOTIDE SEQUENCE [LARGE SCALE GENOMIC DNA]</scope>
    <source>
        <strain evidence="3">HSW1412</strain>
    </source>
</reference>
<feature type="compositionally biased region" description="Low complexity" evidence="1">
    <location>
        <begin position="258"/>
        <end position="275"/>
    </location>
</feature>
<organism evidence="3">
    <name type="scientific">Enterobacter mori</name>
    <dbReference type="NCBI Taxonomy" id="539813"/>
    <lineage>
        <taxon>Bacteria</taxon>
        <taxon>Pseudomonadati</taxon>
        <taxon>Pseudomonadota</taxon>
        <taxon>Gammaproteobacteria</taxon>
        <taxon>Enterobacterales</taxon>
        <taxon>Enterobacteriaceae</taxon>
        <taxon>Enterobacter</taxon>
    </lineage>
</organism>
<sequence>MPKAPFGAVFFIFISLVIFGLAPLLFSGHPQIAWLITLLMLVIFCMGIGYTINGRFNGIFIDYRNRLSLSKLQALCWSVLVLSALYTAAIIRIRNGTQSPLDIVLDNSLLAIMGISLTSLAAAPAILNIKEDNKSSELAAQQVSQALNKPAEDIIFSGKIFYFSSAELASWLDLFRGEESTNAGSADLGKIQQFIITFILLAVYGVMLFQYFNPAIPQAKTEWSWLSHFPPVSESMSWLLGISHAGYLAYKAAPHGDSSSTAPSANNNTTSSGAG</sequence>
<keyword evidence="2" id="KW-0472">Membrane</keyword>
<feature type="transmembrane region" description="Helical" evidence="2">
    <location>
        <begin position="194"/>
        <end position="212"/>
    </location>
</feature>
<feature type="transmembrane region" description="Helical" evidence="2">
    <location>
        <begin position="74"/>
        <end position="93"/>
    </location>
</feature>
<proteinExistence type="predicted"/>
<keyword evidence="2" id="KW-0812">Transmembrane</keyword>
<dbReference type="AlphaFoldDB" id="A0A7T0DX28"/>